<name>A0A8J3E2X8_9PROT</name>
<dbReference type="InterPro" id="IPR050483">
    <property type="entry name" value="CoA-transferase_III_domain"/>
</dbReference>
<dbReference type="EMBL" id="BMJQ01000008">
    <property type="protein sequence ID" value="GGF25421.1"/>
    <property type="molecule type" value="Genomic_DNA"/>
</dbReference>
<dbReference type="InterPro" id="IPR044855">
    <property type="entry name" value="CoA-Trfase_III_dom3_sf"/>
</dbReference>
<accession>A0A8J3E2X8</accession>
<gene>
    <name evidence="2" type="ORF">GCM10011611_34350</name>
</gene>
<dbReference type="InterPro" id="IPR023606">
    <property type="entry name" value="CoA-Trfase_III_dom_1_sf"/>
</dbReference>
<sequence>MTIQPHPGALAGIRVVDLTRVLGGPYCTQILGDHGAEIIKIEPPTGDETRGWGPPFRDGDASYFIGVNRNKQSVAMDFTKPEAREILFRLLEDADVLVENFKAGTLERWGIGYEQTLRARFPRLIHARVSGFGSDGPLGGRVGYDAVIQGMAGLMSVNGERGGSPLRLGIPIVDLATGLNTALGILMALIERGKSGQGQFVEASLFDSGVALLHPHLANYLINNKIPGRTGSAHPNISPYDCYPTKTVPIFLAVGNDRQYAMFCRRLGVEALIDDPRFAANRDRVANRDALTALLQPVLDELDGYDLAERLLAEGVPCGPVLDLSHVVEHPQTIHREMVIEEGEYSGFGTPIKLSRTPGGLRSVPQKFGHATRAVLAKAGYSETEIDRLIAEGIAFTTHDAAS</sequence>
<dbReference type="PANTHER" id="PTHR48207">
    <property type="entry name" value="SUCCINATE--HYDROXYMETHYLGLUTARATE COA-TRANSFERASE"/>
    <property type="match status" value="1"/>
</dbReference>
<dbReference type="Gene3D" id="3.40.50.10540">
    <property type="entry name" value="Crotonobetainyl-coa:carnitine coa-transferase, domain 1"/>
    <property type="match status" value="1"/>
</dbReference>
<dbReference type="RefSeq" id="WP_189047914.1">
    <property type="nucleotide sequence ID" value="NZ_BMJQ01000008.1"/>
</dbReference>
<reference evidence="2" key="2">
    <citation type="submission" date="2020-09" db="EMBL/GenBank/DDBJ databases">
        <authorList>
            <person name="Sun Q."/>
            <person name="Zhou Y."/>
        </authorList>
    </citation>
    <scope>NUCLEOTIDE SEQUENCE</scope>
    <source>
        <strain evidence="2">CGMCC 1.15725</strain>
    </source>
</reference>
<evidence type="ECO:0000313" key="2">
    <source>
        <dbReference type="EMBL" id="GGF25421.1"/>
    </source>
</evidence>
<organism evidence="2 3">
    <name type="scientific">Aliidongia dinghuensis</name>
    <dbReference type="NCBI Taxonomy" id="1867774"/>
    <lineage>
        <taxon>Bacteria</taxon>
        <taxon>Pseudomonadati</taxon>
        <taxon>Pseudomonadota</taxon>
        <taxon>Alphaproteobacteria</taxon>
        <taxon>Rhodospirillales</taxon>
        <taxon>Dongiaceae</taxon>
        <taxon>Aliidongia</taxon>
    </lineage>
</organism>
<comment type="caution">
    <text evidence="2">The sequence shown here is derived from an EMBL/GenBank/DDBJ whole genome shotgun (WGS) entry which is preliminary data.</text>
</comment>
<dbReference type="AlphaFoldDB" id="A0A8J3E2X8"/>
<dbReference type="SUPFAM" id="SSF89796">
    <property type="entry name" value="CoA-transferase family III (CaiB/BaiF)"/>
    <property type="match status" value="1"/>
</dbReference>
<dbReference type="Pfam" id="PF02515">
    <property type="entry name" value="CoA_transf_3"/>
    <property type="match status" value="1"/>
</dbReference>
<protein>
    <submittedName>
        <fullName evidence="2">CoA transferase</fullName>
    </submittedName>
</protein>
<dbReference type="PANTHER" id="PTHR48207:SF3">
    <property type="entry name" value="SUCCINATE--HYDROXYMETHYLGLUTARATE COA-TRANSFERASE"/>
    <property type="match status" value="1"/>
</dbReference>
<evidence type="ECO:0000256" key="1">
    <source>
        <dbReference type="ARBA" id="ARBA00022679"/>
    </source>
</evidence>
<dbReference type="Proteomes" id="UP000646365">
    <property type="component" value="Unassembled WGS sequence"/>
</dbReference>
<proteinExistence type="predicted"/>
<reference evidence="2" key="1">
    <citation type="journal article" date="2014" name="Int. J. Syst. Evol. Microbiol.">
        <title>Complete genome sequence of Corynebacterium casei LMG S-19264T (=DSM 44701T), isolated from a smear-ripened cheese.</title>
        <authorList>
            <consortium name="US DOE Joint Genome Institute (JGI-PGF)"/>
            <person name="Walter F."/>
            <person name="Albersmeier A."/>
            <person name="Kalinowski J."/>
            <person name="Ruckert C."/>
        </authorList>
    </citation>
    <scope>NUCLEOTIDE SEQUENCE</scope>
    <source>
        <strain evidence="2">CGMCC 1.15725</strain>
    </source>
</reference>
<evidence type="ECO:0000313" key="3">
    <source>
        <dbReference type="Proteomes" id="UP000646365"/>
    </source>
</evidence>
<dbReference type="Gene3D" id="3.30.1540.10">
    <property type="entry name" value="formyl-coa transferase, domain 3"/>
    <property type="match status" value="1"/>
</dbReference>
<keyword evidence="1 2" id="KW-0808">Transferase</keyword>
<dbReference type="InterPro" id="IPR003673">
    <property type="entry name" value="CoA-Trfase_fam_III"/>
</dbReference>
<dbReference type="GO" id="GO:0008410">
    <property type="term" value="F:CoA-transferase activity"/>
    <property type="evidence" value="ECO:0007669"/>
    <property type="project" value="TreeGrafter"/>
</dbReference>
<keyword evidence="3" id="KW-1185">Reference proteome</keyword>